<evidence type="ECO:0000313" key="4">
    <source>
        <dbReference type="EMBL" id="CAL4782774.1"/>
    </source>
</evidence>
<proteinExistence type="predicted"/>
<dbReference type="AlphaFoldDB" id="A0A9P1CNA9"/>
<dbReference type="EMBL" id="CAMXCT010002079">
    <property type="protein sequence ID" value="CAI3995462.1"/>
    <property type="molecule type" value="Genomic_DNA"/>
</dbReference>
<dbReference type="Proteomes" id="UP001152797">
    <property type="component" value="Unassembled WGS sequence"/>
</dbReference>
<sequence>MAVSLLLRFFAWRRAATVQRQNALAAREAAAALVDPERQKLKELMAALVSGSAETREATASLRRSAEQQERLYQMSASDFQRGLEEAQRKKGKRMEIAPDSWKLLRSLVASHGFPTSGTPEDSKKLQEWFQDVEVTLGQLLADFHGDRPGAKRSLQTLSLILQNSLSGPKSREVNVKSARFQETFGRGRSAAQRLLELAGFAQNGEGVVALPAATSQAEHLFDILQHALRKDSGVISSHIGQP</sequence>
<organism evidence="2">
    <name type="scientific">Cladocopium goreaui</name>
    <dbReference type="NCBI Taxonomy" id="2562237"/>
    <lineage>
        <taxon>Eukaryota</taxon>
        <taxon>Sar</taxon>
        <taxon>Alveolata</taxon>
        <taxon>Dinophyceae</taxon>
        <taxon>Suessiales</taxon>
        <taxon>Symbiodiniaceae</taxon>
        <taxon>Cladocopium</taxon>
    </lineage>
</organism>
<feature type="chain" id="PRO_5043270601" evidence="1">
    <location>
        <begin position="16"/>
        <end position="243"/>
    </location>
</feature>
<name>A0A9P1CNA9_9DINO</name>
<feature type="signal peptide" evidence="1">
    <location>
        <begin position="1"/>
        <end position="15"/>
    </location>
</feature>
<reference evidence="3" key="2">
    <citation type="submission" date="2024-04" db="EMBL/GenBank/DDBJ databases">
        <authorList>
            <person name="Chen Y."/>
            <person name="Shah S."/>
            <person name="Dougan E. K."/>
            <person name="Thang M."/>
            <person name="Chan C."/>
        </authorList>
    </citation>
    <scope>NUCLEOTIDE SEQUENCE [LARGE SCALE GENOMIC DNA]</scope>
</reference>
<protein>
    <submittedName>
        <fullName evidence="4">PUB domain-containing protein</fullName>
    </submittedName>
</protein>
<keyword evidence="5" id="KW-1185">Reference proteome</keyword>
<dbReference type="SUPFAM" id="SSF143503">
    <property type="entry name" value="PUG domain-like"/>
    <property type="match status" value="1"/>
</dbReference>
<dbReference type="EMBL" id="CAMXCT020002079">
    <property type="protein sequence ID" value="CAL1148837.1"/>
    <property type="molecule type" value="Genomic_DNA"/>
</dbReference>
<dbReference type="InterPro" id="IPR036339">
    <property type="entry name" value="PUB-like_dom_sf"/>
</dbReference>
<reference evidence="2" key="1">
    <citation type="submission" date="2022-10" db="EMBL/GenBank/DDBJ databases">
        <authorList>
            <person name="Chen Y."/>
            <person name="Dougan E. K."/>
            <person name="Chan C."/>
            <person name="Rhodes N."/>
            <person name="Thang M."/>
        </authorList>
    </citation>
    <scope>NUCLEOTIDE SEQUENCE</scope>
</reference>
<accession>A0A9P1CNA9</accession>
<keyword evidence="1" id="KW-0732">Signal</keyword>
<evidence type="ECO:0000313" key="5">
    <source>
        <dbReference type="Proteomes" id="UP001152797"/>
    </source>
</evidence>
<comment type="caution">
    <text evidence="2">The sequence shown here is derived from an EMBL/GenBank/DDBJ whole genome shotgun (WGS) entry which is preliminary data.</text>
</comment>
<evidence type="ECO:0000313" key="2">
    <source>
        <dbReference type="EMBL" id="CAI3995462.1"/>
    </source>
</evidence>
<evidence type="ECO:0000313" key="3">
    <source>
        <dbReference type="EMBL" id="CAL1148837.1"/>
    </source>
</evidence>
<dbReference type="OrthoDB" id="5549158at2759"/>
<gene>
    <name evidence="2" type="ORF">C1SCF055_LOCUS22025</name>
</gene>
<dbReference type="EMBL" id="CAMXCT030002079">
    <property type="protein sequence ID" value="CAL4782774.1"/>
    <property type="molecule type" value="Genomic_DNA"/>
</dbReference>
<evidence type="ECO:0000256" key="1">
    <source>
        <dbReference type="SAM" id="SignalP"/>
    </source>
</evidence>